<dbReference type="Proteomes" id="UP000315095">
    <property type="component" value="Unassembled WGS sequence"/>
</dbReference>
<dbReference type="AlphaFoldDB" id="A0A4P5NQB4"/>
<name>A0A4P5NQB4_9PROT</name>
<protein>
    <submittedName>
        <fullName evidence="1">Uncharacterized protein</fullName>
    </submittedName>
</protein>
<reference evidence="2" key="1">
    <citation type="submission" date="2017-01" db="EMBL/GenBank/DDBJ databases">
        <title>Komagataeibacter sp. MSKU9 whole genome sequencing project.</title>
        <authorList>
            <person name="Matsutani M."/>
            <person name="Naloka K."/>
            <person name="Theeragool G."/>
            <person name="Yakushi T."/>
            <person name="Matsushita K."/>
        </authorList>
    </citation>
    <scope>NUCLEOTIDE SEQUENCE [LARGE SCALE GENOMIC DNA]</scope>
    <source>
        <strain evidence="2">MSKU9</strain>
    </source>
</reference>
<comment type="caution">
    <text evidence="1">The sequence shown here is derived from an EMBL/GenBank/DDBJ whole genome shotgun (WGS) entry which is preliminary data.</text>
</comment>
<sequence length="243" mass="26490">MEISFHGLNYDNICLNHVTVMLELSITPIRRSLLQWDCRKVSRKQNFLLGCMALISLPGIALAQSYDERPRAVPVAMQPEDENSSPSPSRMLVDERAGGWVAIHHTPDAGVHTDLCIAGSESEILMFRADADSLQVRSADDHWTLANGEKGDMTVTVGAYTRVFHMQANDATTLAADIRADDLTHLLDAMATSHMAVVKFGSRTTLSVNLAGSIPVLDRFRGCAETQHFANLGQGAGQKASPF</sequence>
<accession>A0A4P5NQB4</accession>
<proteinExistence type="predicted"/>
<dbReference type="EMBL" id="BDLU01000041">
    <property type="protein sequence ID" value="GCE83828.1"/>
    <property type="molecule type" value="Genomic_DNA"/>
</dbReference>
<keyword evidence="2" id="KW-1185">Reference proteome</keyword>
<gene>
    <name evidence="1" type="ORF">MSKU9_1969</name>
</gene>
<evidence type="ECO:0000313" key="2">
    <source>
        <dbReference type="Proteomes" id="UP000315095"/>
    </source>
</evidence>
<accession>A0A4P5NZX8</accession>
<organism evidence="1 2">
    <name type="scientific">Komagataeibacter diospyri</name>
    <dbReference type="NCBI Taxonomy" id="1932662"/>
    <lineage>
        <taxon>Bacteria</taxon>
        <taxon>Pseudomonadati</taxon>
        <taxon>Pseudomonadota</taxon>
        <taxon>Alphaproteobacteria</taxon>
        <taxon>Acetobacterales</taxon>
        <taxon>Acetobacteraceae</taxon>
        <taxon>Komagataeibacter</taxon>
    </lineage>
</organism>
<evidence type="ECO:0000313" key="1">
    <source>
        <dbReference type="EMBL" id="GCE83828.1"/>
    </source>
</evidence>